<accession>A0A5N7MS27</accession>
<protein>
    <submittedName>
        <fullName evidence="2">Uncharacterized protein</fullName>
    </submittedName>
</protein>
<name>A0A5N7MS27_9HYPH</name>
<dbReference type="OrthoDB" id="8023197at2"/>
<sequence>MARNPVRDERQGDLFGAPPPPAKPVRRTSPPRPVREETRAPEPVSLGTLGAKAIRPEIDELLDGMPDQELAYLALEATRLVKRRLVRGQGRGLRPKGTGRGRSPLDDALVRIGGELMEFENPGETW</sequence>
<keyword evidence="3" id="KW-1185">Reference proteome</keyword>
<feature type="compositionally biased region" description="Basic and acidic residues" evidence="1">
    <location>
        <begin position="1"/>
        <end position="12"/>
    </location>
</feature>
<dbReference type="Proteomes" id="UP000403266">
    <property type="component" value="Unassembled WGS sequence"/>
</dbReference>
<dbReference type="RefSeq" id="WP_152716679.1">
    <property type="nucleotide sequence ID" value="NZ_VOSJ01000304.1"/>
</dbReference>
<evidence type="ECO:0000313" key="2">
    <source>
        <dbReference type="EMBL" id="MPR29801.1"/>
    </source>
</evidence>
<evidence type="ECO:0000313" key="3">
    <source>
        <dbReference type="Proteomes" id="UP000403266"/>
    </source>
</evidence>
<reference evidence="2 3" key="1">
    <citation type="journal article" date="2019" name="Syst. Appl. Microbiol.">
        <title>Microvirga tunisiensis sp. nov., a root nodule symbiotic bacterium isolated from Lupinus micranthus and L. luteus grown in Northern Tunisia.</title>
        <authorList>
            <person name="Msaddak A."/>
            <person name="Rejili M."/>
            <person name="Duran D."/>
            <person name="Mars M."/>
            <person name="Palacios J.M."/>
            <person name="Ruiz-Argueso T."/>
            <person name="Rey L."/>
            <person name="Imperial J."/>
        </authorList>
    </citation>
    <scope>NUCLEOTIDE SEQUENCE [LARGE SCALE GENOMIC DNA]</scope>
    <source>
        <strain evidence="2 3">Lmie10</strain>
    </source>
</reference>
<evidence type="ECO:0000256" key="1">
    <source>
        <dbReference type="SAM" id="MobiDB-lite"/>
    </source>
</evidence>
<proteinExistence type="predicted"/>
<gene>
    <name evidence="2" type="ORF">FS320_33210</name>
</gene>
<dbReference type="EMBL" id="VOSK01000271">
    <property type="protein sequence ID" value="MPR29801.1"/>
    <property type="molecule type" value="Genomic_DNA"/>
</dbReference>
<comment type="caution">
    <text evidence="2">The sequence shown here is derived from an EMBL/GenBank/DDBJ whole genome shotgun (WGS) entry which is preliminary data.</text>
</comment>
<organism evidence="2 3">
    <name type="scientific">Microvirga tunisiensis</name>
    <dbReference type="NCBI Taxonomy" id="2108360"/>
    <lineage>
        <taxon>Bacteria</taxon>
        <taxon>Pseudomonadati</taxon>
        <taxon>Pseudomonadota</taxon>
        <taxon>Alphaproteobacteria</taxon>
        <taxon>Hyphomicrobiales</taxon>
        <taxon>Methylobacteriaceae</taxon>
        <taxon>Microvirga</taxon>
    </lineage>
</organism>
<dbReference type="AlphaFoldDB" id="A0A5N7MS27"/>
<feature type="region of interest" description="Disordered" evidence="1">
    <location>
        <begin position="1"/>
        <end position="48"/>
    </location>
</feature>